<keyword evidence="12" id="KW-1185">Reference proteome</keyword>
<evidence type="ECO:0000259" key="10">
    <source>
        <dbReference type="Pfam" id="PF22366"/>
    </source>
</evidence>
<evidence type="ECO:0000256" key="1">
    <source>
        <dbReference type="ARBA" id="ARBA00005272"/>
    </source>
</evidence>
<keyword evidence="5" id="KW-0809">Transit peptide</keyword>
<dbReference type="Pfam" id="PF22366">
    <property type="entry name" value="NDH2_C"/>
    <property type="match status" value="1"/>
</dbReference>
<dbReference type="Pfam" id="PF07992">
    <property type="entry name" value="Pyr_redox_2"/>
    <property type="match status" value="1"/>
</dbReference>
<dbReference type="Gene3D" id="3.50.50.100">
    <property type="match status" value="1"/>
</dbReference>
<proteinExistence type="inferred from homology"/>
<evidence type="ECO:0000256" key="2">
    <source>
        <dbReference type="ARBA" id="ARBA00012637"/>
    </source>
</evidence>
<evidence type="ECO:0000256" key="6">
    <source>
        <dbReference type="ARBA" id="ARBA00023002"/>
    </source>
</evidence>
<dbReference type="InterPro" id="IPR045024">
    <property type="entry name" value="NDH-2"/>
</dbReference>
<gene>
    <name evidence="11" type="ORF">EI546_15780</name>
</gene>
<evidence type="ECO:0000313" key="12">
    <source>
        <dbReference type="Proteomes" id="UP000285517"/>
    </source>
</evidence>
<dbReference type="KEGG" id="aev:EI546_15780"/>
<accession>A0A410G7C5</accession>
<dbReference type="InterPro" id="IPR023753">
    <property type="entry name" value="FAD/NAD-binding_dom"/>
</dbReference>
<dbReference type="PANTHER" id="PTHR43706:SF47">
    <property type="entry name" value="EXTERNAL NADH-UBIQUINONE OXIDOREDUCTASE 1, MITOCHONDRIAL-RELATED"/>
    <property type="match status" value="1"/>
</dbReference>
<feature type="domain" description="External alternative NADH-ubiquinone oxidoreductase-like C-terminal" evidence="10">
    <location>
        <begin position="348"/>
        <end position="403"/>
    </location>
</feature>
<keyword evidence="3" id="KW-0285">Flavoprotein</keyword>
<dbReference type="OrthoDB" id="9781621at2"/>
<dbReference type="RefSeq" id="WP_128251448.1">
    <property type="nucleotide sequence ID" value="NZ_CP034951.1"/>
</dbReference>
<evidence type="ECO:0000256" key="8">
    <source>
        <dbReference type="ARBA" id="ARBA00047599"/>
    </source>
</evidence>
<keyword evidence="4" id="KW-0274">FAD</keyword>
<dbReference type="PANTHER" id="PTHR43706">
    <property type="entry name" value="NADH DEHYDROGENASE"/>
    <property type="match status" value="1"/>
</dbReference>
<protein>
    <recommendedName>
        <fullName evidence="2">NADH:ubiquinone reductase (non-electrogenic)</fullName>
        <ecNumber evidence="2">1.6.5.9</ecNumber>
    </recommendedName>
</protein>
<evidence type="ECO:0000256" key="4">
    <source>
        <dbReference type="ARBA" id="ARBA00022827"/>
    </source>
</evidence>
<dbReference type="EMBL" id="CP034951">
    <property type="protein sequence ID" value="QAA83085.1"/>
    <property type="molecule type" value="Genomic_DNA"/>
</dbReference>
<dbReference type="InterPro" id="IPR054585">
    <property type="entry name" value="NDH2-like_C"/>
</dbReference>
<evidence type="ECO:0000256" key="3">
    <source>
        <dbReference type="ARBA" id="ARBA00022630"/>
    </source>
</evidence>
<dbReference type="InterPro" id="IPR036188">
    <property type="entry name" value="FAD/NAD-bd_sf"/>
</dbReference>
<dbReference type="GO" id="GO:0050136">
    <property type="term" value="F:NADH dehydrogenase (quinone) (non-electrogenic) activity"/>
    <property type="evidence" value="ECO:0007669"/>
    <property type="project" value="UniProtKB-EC"/>
</dbReference>
<dbReference type="PRINTS" id="PR00368">
    <property type="entry name" value="FADPNR"/>
</dbReference>
<dbReference type="PRINTS" id="PR00411">
    <property type="entry name" value="PNDRDTASEI"/>
</dbReference>
<name>A0A410G7C5_9FLAO</name>
<evidence type="ECO:0000313" key="11">
    <source>
        <dbReference type="EMBL" id="QAA83085.1"/>
    </source>
</evidence>
<organism evidence="11 12">
    <name type="scientific">Aequorivita ciconiae</name>
    <dbReference type="NCBI Taxonomy" id="2494375"/>
    <lineage>
        <taxon>Bacteria</taxon>
        <taxon>Pseudomonadati</taxon>
        <taxon>Bacteroidota</taxon>
        <taxon>Flavobacteriia</taxon>
        <taxon>Flavobacteriales</taxon>
        <taxon>Flavobacteriaceae</taxon>
        <taxon>Aequorivita</taxon>
    </lineage>
</organism>
<dbReference type="Proteomes" id="UP000285517">
    <property type="component" value="Chromosome"/>
</dbReference>
<sequence>MSKKAKIIIIGAGFGGIKLTKSFYKKPVDVLLIDRNNYHNFQPLMYQVATGGLEPGSIAYPVRRIFRKYDNVNFRMAEVQSVDIHQNQIISSIGRIHYDYLVIASGSENKYFNFESVKDKLLTLKSLPEALKMRNTIFRNLERALANNRTEPIEEIMNIAIVGGGPAGIELAGALSEMRKHVLPKEFPELPLSKMSVNLYQSGPKLLAGMSEEASQKCLEYLQEMGVNVFLNTRVKEYDEHTITMDDGSKFTTDTVIWSAGVKGSPLKGFPDYCIDKGNRILVDEFNKVKGTDNIFAIGDVSAHESLDNPKGLPMLAPVAQQQGEHLGKNILRTIDNKPMEPFEYHNKGVMATIGRNRAVVDLPSIKFQGRFAWFVWMFVHIFSLVGFRDKFVTFIDWVESYFNYDQPLGMILKTAECEQDDEQKLNKKETVEEEK</sequence>
<comment type="similarity">
    <text evidence="1">Belongs to the NADH dehydrogenase family.</text>
</comment>
<evidence type="ECO:0000256" key="7">
    <source>
        <dbReference type="ARBA" id="ARBA00023027"/>
    </source>
</evidence>
<dbReference type="EC" id="1.6.5.9" evidence="2"/>
<keyword evidence="7" id="KW-0520">NAD</keyword>
<evidence type="ECO:0000256" key="5">
    <source>
        <dbReference type="ARBA" id="ARBA00022946"/>
    </source>
</evidence>
<feature type="domain" description="FAD/NAD(P)-binding" evidence="9">
    <location>
        <begin position="6"/>
        <end position="324"/>
    </location>
</feature>
<keyword evidence="6" id="KW-0560">Oxidoreductase</keyword>
<dbReference type="SUPFAM" id="SSF51905">
    <property type="entry name" value="FAD/NAD(P)-binding domain"/>
    <property type="match status" value="1"/>
</dbReference>
<reference evidence="11 12" key="1">
    <citation type="submission" date="2019-01" db="EMBL/GenBank/DDBJ databases">
        <title>Complete genome sequencing of Aequorivita sp. H23M31.</title>
        <authorList>
            <person name="Bae J.-W."/>
        </authorList>
    </citation>
    <scope>NUCLEOTIDE SEQUENCE [LARGE SCALE GENOMIC DNA]</scope>
    <source>
        <strain evidence="11 12">H23M31</strain>
    </source>
</reference>
<dbReference type="AlphaFoldDB" id="A0A410G7C5"/>
<comment type="catalytic activity">
    <reaction evidence="8">
        <text>a quinone + NADH + H(+) = a quinol + NAD(+)</text>
        <dbReference type="Rhea" id="RHEA:46160"/>
        <dbReference type="ChEBI" id="CHEBI:15378"/>
        <dbReference type="ChEBI" id="CHEBI:24646"/>
        <dbReference type="ChEBI" id="CHEBI:57540"/>
        <dbReference type="ChEBI" id="CHEBI:57945"/>
        <dbReference type="ChEBI" id="CHEBI:132124"/>
        <dbReference type="EC" id="1.6.5.9"/>
    </reaction>
</comment>
<evidence type="ECO:0000259" key="9">
    <source>
        <dbReference type="Pfam" id="PF07992"/>
    </source>
</evidence>